<name>A0ABV5WT66_9LACO</name>
<reference evidence="6 7" key="1">
    <citation type="submission" date="2024-09" db="EMBL/GenBank/DDBJ databases">
        <authorList>
            <person name="Sun Q."/>
            <person name="Mori K."/>
        </authorList>
    </citation>
    <scope>NUCLEOTIDE SEQUENCE [LARGE SCALE GENOMIC DNA]</scope>
    <source>
        <strain evidence="6 7">TBRC 4576</strain>
    </source>
</reference>
<dbReference type="NCBIfam" id="TIGR00567">
    <property type="entry name" value="3mg"/>
    <property type="match status" value="1"/>
</dbReference>
<sequence length="213" mass="23353">MNSAITAFLTDRPTPTIARSLLGHQLHFQTPTGKLTALITETEAYLGAPDAGAHAYQNHQTPRNRALWQPAGTIYIYQLRAWLLLNLVTQSAGTPECVLIRAVEPVAGLKRMQQNRAQTGANLTNGPGKLMQALGLPRELNGHPLNESALSLDIQPSRQPAQIVTTSRIGIVNKGAWTQAALRYYVAGNPYVSKISRRTVDHQHHGWLVASER</sequence>
<evidence type="ECO:0000313" key="7">
    <source>
        <dbReference type="Proteomes" id="UP001589691"/>
    </source>
</evidence>
<keyword evidence="4 5" id="KW-0234">DNA repair</keyword>
<dbReference type="PANTHER" id="PTHR10429:SF0">
    <property type="entry name" value="DNA-3-METHYLADENINE GLYCOSYLASE"/>
    <property type="match status" value="1"/>
</dbReference>
<organism evidence="6 7">
    <name type="scientific">Lactiplantibacillus modestisalitolerans</name>
    <dbReference type="NCBI Taxonomy" id="1457219"/>
    <lineage>
        <taxon>Bacteria</taxon>
        <taxon>Bacillati</taxon>
        <taxon>Bacillota</taxon>
        <taxon>Bacilli</taxon>
        <taxon>Lactobacillales</taxon>
        <taxon>Lactobacillaceae</taxon>
        <taxon>Lactiplantibacillus</taxon>
    </lineage>
</organism>
<dbReference type="HAMAP" id="MF_00527">
    <property type="entry name" value="3MGH"/>
    <property type="match status" value="1"/>
</dbReference>
<dbReference type="Pfam" id="PF02245">
    <property type="entry name" value="Pur_DNA_glyco"/>
    <property type="match status" value="1"/>
</dbReference>
<dbReference type="Gene3D" id="3.10.300.10">
    <property type="entry name" value="Methylpurine-DNA glycosylase (MPG)"/>
    <property type="match status" value="1"/>
</dbReference>
<keyword evidence="3 5" id="KW-0378">Hydrolase</keyword>
<evidence type="ECO:0000256" key="2">
    <source>
        <dbReference type="ARBA" id="ARBA00022763"/>
    </source>
</evidence>
<dbReference type="SUPFAM" id="SSF50486">
    <property type="entry name" value="FMT C-terminal domain-like"/>
    <property type="match status" value="1"/>
</dbReference>
<evidence type="ECO:0000256" key="5">
    <source>
        <dbReference type="HAMAP-Rule" id="MF_00527"/>
    </source>
</evidence>
<proteinExistence type="inferred from homology"/>
<evidence type="ECO:0000256" key="3">
    <source>
        <dbReference type="ARBA" id="ARBA00022801"/>
    </source>
</evidence>
<protein>
    <recommendedName>
        <fullName evidence="5">Putative 3-methyladenine DNA glycosylase</fullName>
        <ecNumber evidence="5">3.2.2.-</ecNumber>
    </recommendedName>
</protein>
<evidence type="ECO:0000313" key="6">
    <source>
        <dbReference type="EMBL" id="MFB9769320.1"/>
    </source>
</evidence>
<keyword evidence="2 5" id="KW-0227">DNA damage</keyword>
<accession>A0ABV5WT66</accession>
<dbReference type="CDD" id="cd00540">
    <property type="entry name" value="AAG"/>
    <property type="match status" value="1"/>
</dbReference>
<keyword evidence="7" id="KW-1185">Reference proteome</keyword>
<dbReference type="Proteomes" id="UP001589691">
    <property type="component" value="Unassembled WGS sequence"/>
</dbReference>
<dbReference type="InterPro" id="IPR011034">
    <property type="entry name" value="Formyl_transferase-like_C_sf"/>
</dbReference>
<dbReference type="RefSeq" id="WP_137643285.1">
    <property type="nucleotide sequence ID" value="NZ_BJEA01000015.1"/>
</dbReference>
<comment type="similarity">
    <text evidence="1 5">Belongs to the DNA glycosylase MPG family.</text>
</comment>
<dbReference type="EC" id="3.2.2.-" evidence="5"/>
<dbReference type="EMBL" id="JBHLZY010000011">
    <property type="protein sequence ID" value="MFB9769320.1"/>
    <property type="molecule type" value="Genomic_DNA"/>
</dbReference>
<gene>
    <name evidence="6" type="ORF">ACFFLI_05420</name>
</gene>
<evidence type="ECO:0000256" key="4">
    <source>
        <dbReference type="ARBA" id="ARBA00023204"/>
    </source>
</evidence>
<dbReference type="InterPro" id="IPR003180">
    <property type="entry name" value="MPG"/>
</dbReference>
<dbReference type="PANTHER" id="PTHR10429">
    <property type="entry name" value="DNA-3-METHYLADENINE GLYCOSYLASE"/>
    <property type="match status" value="1"/>
</dbReference>
<comment type="caution">
    <text evidence="6">The sequence shown here is derived from an EMBL/GenBank/DDBJ whole genome shotgun (WGS) entry which is preliminary data.</text>
</comment>
<evidence type="ECO:0000256" key="1">
    <source>
        <dbReference type="ARBA" id="ARBA00009232"/>
    </source>
</evidence>
<dbReference type="InterPro" id="IPR036995">
    <property type="entry name" value="MPG_sf"/>
</dbReference>